<dbReference type="InterPro" id="IPR027417">
    <property type="entry name" value="P-loop_NTPase"/>
</dbReference>
<dbReference type="PROSITE" id="PS51420">
    <property type="entry name" value="RHO"/>
    <property type="match status" value="1"/>
</dbReference>
<dbReference type="NCBIfam" id="TIGR00231">
    <property type="entry name" value="small_GTP"/>
    <property type="match status" value="1"/>
</dbReference>
<comment type="caution">
    <text evidence="3">The sequence shown here is derived from an EMBL/GenBank/DDBJ whole genome shotgun (WGS) entry which is preliminary data.</text>
</comment>
<evidence type="ECO:0000256" key="2">
    <source>
        <dbReference type="ARBA" id="ARBA00023134"/>
    </source>
</evidence>
<gene>
    <name evidence="3" type="ORF">TOA249_LOCUS19724</name>
</gene>
<dbReference type="SMART" id="SM00175">
    <property type="entry name" value="RAB"/>
    <property type="match status" value="1"/>
</dbReference>
<evidence type="ECO:0000313" key="3">
    <source>
        <dbReference type="EMBL" id="CAF4741759.1"/>
    </source>
</evidence>
<dbReference type="InterPro" id="IPR001806">
    <property type="entry name" value="Small_GTPase"/>
</dbReference>
<dbReference type="GO" id="GO:0005525">
    <property type="term" value="F:GTP binding"/>
    <property type="evidence" value="ECO:0007669"/>
    <property type="project" value="UniProtKB-KW"/>
</dbReference>
<keyword evidence="2" id="KW-0342">GTP-binding</keyword>
<dbReference type="PRINTS" id="PR00449">
    <property type="entry name" value="RASTRNSFRMNG"/>
</dbReference>
<sequence length="329" mass="37399">MNFDMSITSDSVLLDPSISSILKHNKHSRQIKNVTTSISSKKSRKRILLYENNEVISLPTYSDLIAQESFLAIQQVFLRQTCAYFVQQYPDCTSRITNHSFIMALTQKFPALNVLDKNVDGMNVMMTTNYRTGVDFDFVFNISIVGDSGVGKTTILQRFAQNTFSAGNAATIGYDVQIRTLEIDSTRCKLVISDLAGQDSFKYALSSFYRNANGIVICFDIINLESFHNVNNWLENVQRLCREQTPIFLVGTKSDLKLRRKISHEMIEAYAKKNNLSYVETSSKTNENVEECFVHFTRILMVHTHQRDGSTIDLNNRQKTVTNLETSGC</sequence>
<dbReference type="Proteomes" id="UP000663838">
    <property type="component" value="Unassembled WGS sequence"/>
</dbReference>
<dbReference type="Gene3D" id="3.40.50.300">
    <property type="entry name" value="P-loop containing nucleotide triphosphate hydrolases"/>
    <property type="match status" value="1"/>
</dbReference>
<dbReference type="InterPro" id="IPR005225">
    <property type="entry name" value="Small_GTP-bd"/>
</dbReference>
<dbReference type="InterPro" id="IPR050227">
    <property type="entry name" value="Rab"/>
</dbReference>
<reference evidence="3" key="1">
    <citation type="submission" date="2021-02" db="EMBL/GenBank/DDBJ databases">
        <authorList>
            <person name="Nowell W R."/>
        </authorList>
    </citation>
    <scope>NUCLEOTIDE SEQUENCE</scope>
</reference>
<evidence type="ECO:0000256" key="1">
    <source>
        <dbReference type="ARBA" id="ARBA00022741"/>
    </source>
</evidence>
<dbReference type="GO" id="GO:0003924">
    <property type="term" value="F:GTPase activity"/>
    <property type="evidence" value="ECO:0007669"/>
    <property type="project" value="InterPro"/>
</dbReference>
<keyword evidence="1" id="KW-0547">Nucleotide-binding</keyword>
<proteinExistence type="predicted"/>
<dbReference type="AlphaFoldDB" id="A0A821KUX3"/>
<accession>A0A821KUX3</accession>
<evidence type="ECO:0000313" key="4">
    <source>
        <dbReference type="Proteomes" id="UP000663838"/>
    </source>
</evidence>
<dbReference type="SMART" id="SM00174">
    <property type="entry name" value="RHO"/>
    <property type="match status" value="1"/>
</dbReference>
<dbReference type="SMART" id="SM00173">
    <property type="entry name" value="RAS"/>
    <property type="match status" value="1"/>
</dbReference>
<dbReference type="PROSITE" id="PS51421">
    <property type="entry name" value="RAS"/>
    <property type="match status" value="1"/>
</dbReference>
<dbReference type="EMBL" id="CAJOBS010001561">
    <property type="protein sequence ID" value="CAF4741759.1"/>
    <property type="molecule type" value="Genomic_DNA"/>
</dbReference>
<protein>
    <submittedName>
        <fullName evidence="3">Uncharacterized protein</fullName>
    </submittedName>
</protein>
<dbReference type="PROSITE" id="PS51419">
    <property type="entry name" value="RAB"/>
    <property type="match status" value="1"/>
</dbReference>
<dbReference type="SMART" id="SM00176">
    <property type="entry name" value="RAN"/>
    <property type="match status" value="1"/>
</dbReference>
<dbReference type="CDD" id="cd00154">
    <property type="entry name" value="Rab"/>
    <property type="match status" value="1"/>
</dbReference>
<dbReference type="FunFam" id="3.40.50.300:FF:001329">
    <property type="entry name" value="Small GTP-binding protein, putative"/>
    <property type="match status" value="1"/>
</dbReference>
<organism evidence="3 4">
    <name type="scientific">Rotaria socialis</name>
    <dbReference type="NCBI Taxonomy" id="392032"/>
    <lineage>
        <taxon>Eukaryota</taxon>
        <taxon>Metazoa</taxon>
        <taxon>Spiralia</taxon>
        <taxon>Gnathifera</taxon>
        <taxon>Rotifera</taxon>
        <taxon>Eurotatoria</taxon>
        <taxon>Bdelloidea</taxon>
        <taxon>Philodinida</taxon>
        <taxon>Philodinidae</taxon>
        <taxon>Rotaria</taxon>
    </lineage>
</organism>
<dbReference type="PANTHER" id="PTHR47977">
    <property type="entry name" value="RAS-RELATED PROTEIN RAB"/>
    <property type="match status" value="1"/>
</dbReference>
<dbReference type="Pfam" id="PF00071">
    <property type="entry name" value="Ras"/>
    <property type="match status" value="1"/>
</dbReference>
<name>A0A821KUX3_9BILA</name>
<dbReference type="SUPFAM" id="SSF52540">
    <property type="entry name" value="P-loop containing nucleoside triphosphate hydrolases"/>
    <property type="match status" value="1"/>
</dbReference>